<name>A0ACB9WNF9_CHAAC</name>
<dbReference type="EMBL" id="CM043797">
    <property type="protein sequence ID" value="KAI4815062.1"/>
    <property type="molecule type" value="Genomic_DNA"/>
</dbReference>
<proteinExistence type="predicted"/>
<organism evidence="1 2">
    <name type="scientific">Chaenocephalus aceratus</name>
    <name type="common">Blackfin icefish</name>
    <name type="synonym">Chaenichthys aceratus</name>
    <dbReference type="NCBI Taxonomy" id="36190"/>
    <lineage>
        <taxon>Eukaryota</taxon>
        <taxon>Metazoa</taxon>
        <taxon>Chordata</taxon>
        <taxon>Craniata</taxon>
        <taxon>Vertebrata</taxon>
        <taxon>Euteleostomi</taxon>
        <taxon>Actinopterygii</taxon>
        <taxon>Neopterygii</taxon>
        <taxon>Teleostei</taxon>
        <taxon>Neoteleostei</taxon>
        <taxon>Acanthomorphata</taxon>
        <taxon>Eupercaria</taxon>
        <taxon>Perciformes</taxon>
        <taxon>Notothenioidei</taxon>
        <taxon>Channichthyidae</taxon>
        <taxon>Chaenocephalus</taxon>
    </lineage>
</organism>
<gene>
    <name evidence="1" type="ORF">KUCAC02_005228</name>
</gene>
<evidence type="ECO:0000313" key="2">
    <source>
        <dbReference type="Proteomes" id="UP001057452"/>
    </source>
</evidence>
<feature type="non-terminal residue" evidence="1">
    <location>
        <position position="85"/>
    </location>
</feature>
<reference evidence="1" key="1">
    <citation type="submission" date="2022-05" db="EMBL/GenBank/DDBJ databases">
        <title>Chromosome-level genome of Chaenocephalus aceratus.</title>
        <authorList>
            <person name="Park H."/>
        </authorList>
    </citation>
    <scope>NUCLEOTIDE SEQUENCE</scope>
    <source>
        <strain evidence="1">KU_202001</strain>
    </source>
</reference>
<comment type="caution">
    <text evidence="1">The sequence shown here is derived from an EMBL/GenBank/DDBJ whole genome shotgun (WGS) entry which is preliminary data.</text>
</comment>
<accession>A0ACB9WNF9</accession>
<dbReference type="Proteomes" id="UP001057452">
    <property type="component" value="Chromosome 13"/>
</dbReference>
<protein>
    <submittedName>
        <fullName evidence="1">Uncharacterized protein</fullName>
    </submittedName>
</protein>
<keyword evidence="2" id="KW-1185">Reference proteome</keyword>
<evidence type="ECO:0000313" key="1">
    <source>
        <dbReference type="EMBL" id="KAI4815062.1"/>
    </source>
</evidence>
<sequence>PIACCHMFHRRPHVASECISTHRAPVHLFPGPPSQEPTPSPISDLRANENVSSALVIHLVGLPTDITLDVRKESFAVKRHFKVKN</sequence>
<feature type="non-terminal residue" evidence="1">
    <location>
        <position position="1"/>
    </location>
</feature>